<name>A0A9R0B9S9_CYPCA</name>
<protein>
    <submittedName>
        <fullName evidence="3">Schwann cell myelin protein-like</fullName>
    </submittedName>
</protein>
<dbReference type="PROSITE" id="PS50835">
    <property type="entry name" value="IG_LIKE"/>
    <property type="match status" value="2"/>
</dbReference>
<organism evidence="3">
    <name type="scientific">Cyprinus carpio</name>
    <name type="common">Common carp</name>
    <dbReference type="NCBI Taxonomy" id="7962"/>
    <lineage>
        <taxon>Eukaryota</taxon>
        <taxon>Metazoa</taxon>
        <taxon>Chordata</taxon>
        <taxon>Craniata</taxon>
        <taxon>Vertebrata</taxon>
        <taxon>Euteleostomi</taxon>
        <taxon>Actinopterygii</taxon>
        <taxon>Neopterygii</taxon>
        <taxon>Teleostei</taxon>
        <taxon>Ostariophysi</taxon>
        <taxon>Cypriniformes</taxon>
        <taxon>Cyprinidae</taxon>
        <taxon>Cyprininae</taxon>
        <taxon>Cyprinus</taxon>
    </lineage>
</organism>
<feature type="domain" description="Ig-like" evidence="2">
    <location>
        <begin position="258"/>
        <end position="340"/>
    </location>
</feature>
<dbReference type="GeneID" id="109067551"/>
<sequence length="639" mass="71740">MFHPVDLFASETAKKGKPGNMMGPLLLHLLLQGVLLYDALGWEVRMPKEIHGLRGSCLVIPCSFSYTSYPPKDPRRVVWYQWVSRGYPLVYDPLHANDVIDKFKGKTQLYRKSGDCSLLITRLEQSHSGEKIYAWIDPDNVGWRTYAFYDVTATVLVDASPQQPSISMYGGEKMGDAITVECSTFHTCPYSKPTITLNGIAGSDKIKDESIKDGLLKITLTRTGVIRAESLTITCSVTHYGGIKATATEVKRSKCVHHKITIEPELADVTEGVAKSFTCNVYHSCQNENPTITWNYGNMQVTKGNKKNQISYSHITFLGAKEDHGKKLICTAKFSGGDISAFVVLRVQQYNKPVQILNETHFQYVADVIPKITALPRSCVVIPCSFKMEKYVARLRVLWVTEGGGYMFHTDPVDVLDNFKGRTRLLGNPDEQNCTVEMDNVQTNDNGSFCFRAEKGNEKYSFYNSCVFIIMQASPDKPVMSSLPEDIEPRTPIAIKCSVNHTCSSHPPQITWSVPTSQESISHSHMGGGVWETVSAVTYIPTGYEEKDEIVCTANFWGGRTQENTAFLNIRRVQGLRLETIGSSIIAPTLVFILICVLAGVFVYKMRHRQLHPDMQGSQSQSERRRSVWNRLSRWGFLY</sequence>
<evidence type="ECO:0000313" key="3">
    <source>
        <dbReference type="RefSeq" id="XP_042627699.1"/>
    </source>
</evidence>
<dbReference type="AlphaFoldDB" id="A0A9R0B9S9"/>
<dbReference type="OrthoDB" id="10039395at2759"/>
<dbReference type="KEGG" id="ccar:109067551"/>
<proteinExistence type="predicted"/>
<accession>A0A9R0B9S9</accession>
<dbReference type="PANTHER" id="PTHR46484:SF7">
    <property type="entry name" value="MYELIN-ASSOCIATED GLYCOPROTEIN-LIKE-RELATED"/>
    <property type="match status" value="1"/>
</dbReference>
<feature type="domain" description="Ig-like" evidence="2">
    <location>
        <begin position="478"/>
        <end position="569"/>
    </location>
</feature>
<reference evidence="3" key="1">
    <citation type="submission" date="2025-08" db="UniProtKB">
        <authorList>
            <consortium name="RefSeq"/>
        </authorList>
    </citation>
    <scope>IDENTIFICATION</scope>
    <source>
        <tissue evidence="3">Muscle</tissue>
    </source>
</reference>
<evidence type="ECO:0000259" key="2">
    <source>
        <dbReference type="PROSITE" id="PS50835"/>
    </source>
</evidence>
<keyword evidence="1" id="KW-0472">Membrane</keyword>
<feature type="transmembrane region" description="Helical" evidence="1">
    <location>
        <begin position="585"/>
        <end position="604"/>
    </location>
</feature>
<dbReference type="PANTHER" id="PTHR46484">
    <property type="entry name" value="SI:CH211-171H4.5-RELATED"/>
    <property type="match status" value="1"/>
</dbReference>
<keyword evidence="1" id="KW-0812">Transmembrane</keyword>
<evidence type="ECO:0000256" key="1">
    <source>
        <dbReference type="SAM" id="Phobius"/>
    </source>
</evidence>
<gene>
    <name evidence="3" type="primary">LOC109067551</name>
</gene>
<dbReference type="InterPro" id="IPR003599">
    <property type="entry name" value="Ig_sub"/>
</dbReference>
<dbReference type="Proteomes" id="UP001155660">
    <property type="component" value="Chromosome A15"/>
</dbReference>
<dbReference type="SMART" id="SM00409">
    <property type="entry name" value="IG"/>
    <property type="match status" value="3"/>
</dbReference>
<dbReference type="InterPro" id="IPR007110">
    <property type="entry name" value="Ig-like_dom"/>
</dbReference>
<keyword evidence="1" id="KW-1133">Transmembrane helix</keyword>
<dbReference type="RefSeq" id="XP_042627699.1">
    <property type="nucleotide sequence ID" value="XM_042771765.1"/>
</dbReference>